<keyword evidence="2" id="KW-1133">Transmembrane helix</keyword>
<dbReference type="EMBL" id="JARBJD010000165">
    <property type="protein sequence ID" value="KAK2948968.1"/>
    <property type="molecule type" value="Genomic_DNA"/>
</dbReference>
<evidence type="ECO:0000313" key="4">
    <source>
        <dbReference type="Proteomes" id="UP001281761"/>
    </source>
</evidence>
<protein>
    <recommendedName>
        <fullName evidence="5">Transmembrane protein</fullName>
    </recommendedName>
</protein>
<proteinExistence type="predicted"/>
<evidence type="ECO:0000313" key="3">
    <source>
        <dbReference type="EMBL" id="KAK2948968.1"/>
    </source>
</evidence>
<keyword evidence="4" id="KW-1185">Reference proteome</keyword>
<evidence type="ECO:0000256" key="2">
    <source>
        <dbReference type="SAM" id="Phobius"/>
    </source>
</evidence>
<reference evidence="3 4" key="1">
    <citation type="journal article" date="2022" name="bioRxiv">
        <title>Genomics of Preaxostyla Flagellates Illuminates Evolutionary Transitions and the Path Towards Mitochondrial Loss.</title>
        <authorList>
            <person name="Novak L.V.F."/>
            <person name="Treitli S.C."/>
            <person name="Pyrih J."/>
            <person name="Halakuc P."/>
            <person name="Pipaliya S.V."/>
            <person name="Vacek V."/>
            <person name="Brzon O."/>
            <person name="Soukal P."/>
            <person name="Eme L."/>
            <person name="Dacks J.B."/>
            <person name="Karnkowska A."/>
            <person name="Elias M."/>
            <person name="Hampl V."/>
        </authorList>
    </citation>
    <scope>NUCLEOTIDE SEQUENCE [LARGE SCALE GENOMIC DNA]</scope>
    <source>
        <strain evidence="3">NAU3</strain>
        <tissue evidence="3">Gut</tissue>
    </source>
</reference>
<organism evidence="3 4">
    <name type="scientific">Blattamonas nauphoetae</name>
    <dbReference type="NCBI Taxonomy" id="2049346"/>
    <lineage>
        <taxon>Eukaryota</taxon>
        <taxon>Metamonada</taxon>
        <taxon>Preaxostyla</taxon>
        <taxon>Oxymonadida</taxon>
        <taxon>Blattamonas</taxon>
    </lineage>
</organism>
<comment type="caution">
    <text evidence="3">The sequence shown here is derived from an EMBL/GenBank/DDBJ whole genome shotgun (WGS) entry which is preliminary data.</text>
</comment>
<sequence length="1064" mass="117609">MISFLSTSDIPLLVRTQQDFEGVLSFCSFVSLETREPYIVQIDAALTAQITIEHCSVRKCLMGTISAFSVFQLSLTSDATINFSNFTKESISDPPALIIASTDPLTIIAKSSFTEIESLLPLDLSFLTLGSIPTSFVSQLYPIGALVMIADDAADNLSCLRDHLCHSLQFGLQCVASKQPSSSDPDCSTQFLVQTVSETLDQIFVIGSNVTIEPIRERINIKLIRSSFNSIYFFAVTAQFNVLDTSFVLAEIKYLYTYIWYLAPQSTLVIERTSFTVEPGINHNFPLILPKQAKVDISDFEVFGTTYRAMTFLQSTDSEVMLTKIGHETPFVRPSFSLPFIRLINSSTAVVNDSLFSHIHTESRSSFIDVVANDASITLSYITLIDSIFHESTFISVAGHNSSAKLDAILLVNALGESKCSCLLDLNLRNSSLDLGYVSQSLTMRANNATGLLMTIDATTAMKLQLDIFPGPFERNPSSEVMVMGDLPLLTLENIGGCIRSAGVRADSVVWKKTEESPIVSLISLIIMKTTTGLVGDEGTDNLACGSSMLPCRTLDYFCSFMKEEEEEVKITLAGSVTILSDVSLPQTTLVMERWSNGTKHPVLLVGSKEIPFSSLTFHSALIKDVDFVFDSNSAFLNRPFLKTESETSIQVSTLEFLNCESSFPVFMSIHSSVSLESITVKVQAMTIPTLAKGLFPMINMDIFNLSADSIAHPLFVSDTPSTELTCFAYFNVEYIGFCSVPLIEMKQETPAKFRFARCRFNDIAMLEDTPLISFDLRDSYVEMVWCDFDEIDVQTALSDPSSLSPAVLSLVGPNSLFLLSECRFMYCLSSTEAHSVVLITHSDNGQIYLFGMEMVECGGRSPLVISADSSSKLFPSLQMRLCSFESLSEPLLVTDGVESWLLVVYKSFQRGRVFMLVTFPIVGFVLLYLLLSFPFFVVSRRLSTHPAKWDWLKVDGGRGNLAEYDQTVFPHQNVTGFSHTIVLFPSSPPLAPPPQPTRLVEERGVKRRRGKRGKDERGGRKEDATRRSVWADGDDDSIGSVTSDSEDVFLSESPSLSSSEKEE</sequence>
<evidence type="ECO:0008006" key="5">
    <source>
        <dbReference type="Google" id="ProtNLM"/>
    </source>
</evidence>
<name>A0ABQ9X8P4_9EUKA</name>
<gene>
    <name evidence="3" type="ORF">BLNAU_16074</name>
</gene>
<feature type="region of interest" description="Disordered" evidence="1">
    <location>
        <begin position="987"/>
        <end position="1064"/>
    </location>
</feature>
<feature type="transmembrane region" description="Helical" evidence="2">
    <location>
        <begin position="914"/>
        <end position="939"/>
    </location>
</feature>
<dbReference type="Proteomes" id="UP001281761">
    <property type="component" value="Unassembled WGS sequence"/>
</dbReference>
<evidence type="ECO:0000256" key="1">
    <source>
        <dbReference type="SAM" id="MobiDB-lite"/>
    </source>
</evidence>
<keyword evidence="2" id="KW-0812">Transmembrane</keyword>
<feature type="compositionally biased region" description="Low complexity" evidence="1">
    <location>
        <begin position="1052"/>
        <end position="1064"/>
    </location>
</feature>
<accession>A0ABQ9X8P4</accession>
<feature type="compositionally biased region" description="Pro residues" evidence="1">
    <location>
        <begin position="987"/>
        <end position="997"/>
    </location>
</feature>
<keyword evidence="2" id="KW-0472">Membrane</keyword>
<feature type="compositionally biased region" description="Basic and acidic residues" evidence="1">
    <location>
        <begin position="1014"/>
        <end position="1027"/>
    </location>
</feature>